<dbReference type="Pfam" id="PF18024">
    <property type="entry name" value="HTH_50"/>
    <property type="match status" value="1"/>
</dbReference>
<feature type="domain" description="Sigma-54 factor interaction" evidence="7">
    <location>
        <begin position="21"/>
        <end position="250"/>
    </location>
</feature>
<dbReference type="GO" id="GO:0005524">
    <property type="term" value="F:ATP binding"/>
    <property type="evidence" value="ECO:0007669"/>
    <property type="project" value="UniProtKB-KW"/>
</dbReference>
<dbReference type="SMART" id="SM00382">
    <property type="entry name" value="AAA"/>
    <property type="match status" value="1"/>
</dbReference>
<dbReference type="AlphaFoldDB" id="A0A3M8DAM7"/>
<dbReference type="RefSeq" id="WP_122919513.1">
    <property type="nucleotide sequence ID" value="NZ_RHHQ01000015.1"/>
</dbReference>
<gene>
    <name evidence="8" type="ORF">EDM56_19125</name>
</gene>
<keyword evidence="5" id="KW-0804">Transcription</keyword>
<keyword evidence="4" id="KW-0805">Transcription regulation</keyword>
<dbReference type="GO" id="GO:0006355">
    <property type="term" value="P:regulation of DNA-templated transcription"/>
    <property type="evidence" value="ECO:0007669"/>
    <property type="project" value="InterPro"/>
</dbReference>
<dbReference type="FunFam" id="3.40.50.300:FF:000006">
    <property type="entry name" value="DNA-binding transcriptional regulator NtrC"/>
    <property type="match status" value="1"/>
</dbReference>
<dbReference type="InterPro" id="IPR003593">
    <property type="entry name" value="AAA+_ATPase"/>
</dbReference>
<dbReference type="PROSITE" id="PS00688">
    <property type="entry name" value="SIGMA54_INTERACT_3"/>
    <property type="match status" value="1"/>
</dbReference>
<dbReference type="InterPro" id="IPR025944">
    <property type="entry name" value="Sigma_54_int_dom_CS"/>
</dbReference>
<sequence length="332" mass="37256">MDLSKHLLTSDSCPEHGRSGMVMHSSAMKQVLRLCEKIASYDSTVLLQGETGTGKSALAGLIHGMSRRSRQPFLTINCASIPENLLEAELFGYSPGAFTGALKQGKIGLIEAAHQGTLFLDEIGEMPLHMQAKLLHVIQDQEFLPLGQVESKKVDVRMIAATNCNLQKMVQQKKFREDLYYRLHVIDLKVPPLRERMDDIEPLVAHFMRKHNERLGGNHRVAPDALHLLKRYRWPGNIRQLENVLEKLIITTDSLITAADLPDEIRLGVSAAQLPSPLPSLSVALEELEKQLISQSYDRFKSSRKVAEYLKISQSKASRLIRKYCDVIADEA</sequence>
<dbReference type="Gene3D" id="1.10.8.60">
    <property type="match status" value="1"/>
</dbReference>
<dbReference type="InterPro" id="IPR058031">
    <property type="entry name" value="AAA_lid_NorR"/>
</dbReference>
<comment type="caution">
    <text evidence="8">The sequence shown here is derived from an EMBL/GenBank/DDBJ whole genome shotgun (WGS) entry which is preliminary data.</text>
</comment>
<dbReference type="Proteomes" id="UP000271031">
    <property type="component" value="Unassembled WGS sequence"/>
</dbReference>
<evidence type="ECO:0000256" key="2">
    <source>
        <dbReference type="ARBA" id="ARBA00022797"/>
    </source>
</evidence>
<evidence type="ECO:0000256" key="5">
    <source>
        <dbReference type="ARBA" id="ARBA00023163"/>
    </source>
</evidence>
<keyword evidence="2" id="KW-0058">Aromatic hydrocarbons catabolism</keyword>
<evidence type="ECO:0000256" key="4">
    <source>
        <dbReference type="ARBA" id="ARBA00023015"/>
    </source>
</evidence>
<name>A0A3M8DAM7_9BACL</name>
<dbReference type="InterPro" id="IPR025662">
    <property type="entry name" value="Sigma_54_int_dom_ATP-bd_1"/>
</dbReference>
<evidence type="ECO:0000313" key="9">
    <source>
        <dbReference type="Proteomes" id="UP000271031"/>
    </source>
</evidence>
<accession>A0A3M8DAM7</accession>
<dbReference type="Gene3D" id="3.40.50.300">
    <property type="entry name" value="P-loop containing nucleotide triphosphate hydrolases"/>
    <property type="match status" value="1"/>
</dbReference>
<dbReference type="PROSITE" id="PS00675">
    <property type="entry name" value="SIGMA54_INTERACT_1"/>
    <property type="match status" value="1"/>
</dbReference>
<dbReference type="CDD" id="cd00009">
    <property type="entry name" value="AAA"/>
    <property type="match status" value="1"/>
</dbReference>
<evidence type="ECO:0000313" key="8">
    <source>
        <dbReference type="EMBL" id="RNB85028.1"/>
    </source>
</evidence>
<dbReference type="SUPFAM" id="SSF52540">
    <property type="entry name" value="P-loop containing nucleoside triphosphate hydrolases"/>
    <property type="match status" value="1"/>
</dbReference>
<proteinExistence type="predicted"/>
<dbReference type="Gene3D" id="1.10.10.60">
    <property type="entry name" value="Homeodomain-like"/>
    <property type="match status" value="1"/>
</dbReference>
<dbReference type="PROSITE" id="PS50045">
    <property type="entry name" value="SIGMA54_INTERACT_4"/>
    <property type="match status" value="1"/>
</dbReference>
<dbReference type="OrthoDB" id="9771372at2"/>
<protein>
    <recommendedName>
        <fullName evidence="6">HTH-type transcriptional regulatory protein TyrR</fullName>
    </recommendedName>
</protein>
<dbReference type="InterPro" id="IPR002078">
    <property type="entry name" value="Sigma_54_int"/>
</dbReference>
<keyword evidence="9" id="KW-1185">Reference proteome</keyword>
<dbReference type="InterPro" id="IPR030828">
    <property type="entry name" value="HTH_TyrR"/>
</dbReference>
<keyword evidence="3" id="KW-0067">ATP-binding</keyword>
<evidence type="ECO:0000256" key="3">
    <source>
        <dbReference type="ARBA" id="ARBA00022840"/>
    </source>
</evidence>
<evidence type="ECO:0000259" key="7">
    <source>
        <dbReference type="PROSITE" id="PS50045"/>
    </source>
</evidence>
<dbReference type="GO" id="GO:0003677">
    <property type="term" value="F:DNA binding"/>
    <property type="evidence" value="ECO:0007669"/>
    <property type="project" value="UniProtKB-KW"/>
</dbReference>
<evidence type="ECO:0000256" key="1">
    <source>
        <dbReference type="ARBA" id="ARBA00022741"/>
    </source>
</evidence>
<evidence type="ECO:0000256" key="6">
    <source>
        <dbReference type="ARBA" id="ARBA00029500"/>
    </source>
</evidence>
<dbReference type="Pfam" id="PF25601">
    <property type="entry name" value="AAA_lid_14"/>
    <property type="match status" value="1"/>
</dbReference>
<dbReference type="Pfam" id="PF00158">
    <property type="entry name" value="Sigma54_activat"/>
    <property type="match status" value="1"/>
</dbReference>
<dbReference type="EMBL" id="RHHQ01000015">
    <property type="protein sequence ID" value="RNB85028.1"/>
    <property type="molecule type" value="Genomic_DNA"/>
</dbReference>
<reference evidence="8 9" key="1">
    <citation type="submission" date="2018-10" db="EMBL/GenBank/DDBJ databases">
        <title>Phylogenomics of Brevibacillus.</title>
        <authorList>
            <person name="Dunlap C."/>
        </authorList>
    </citation>
    <scope>NUCLEOTIDE SEQUENCE [LARGE SCALE GENOMIC DNA]</scope>
    <source>
        <strain evidence="8 9">JCM 15716</strain>
    </source>
</reference>
<keyword evidence="1" id="KW-0547">Nucleotide-binding</keyword>
<dbReference type="PANTHER" id="PTHR32071:SF57">
    <property type="entry name" value="C4-DICARBOXYLATE TRANSPORT TRANSCRIPTIONAL REGULATORY PROTEIN DCTD"/>
    <property type="match status" value="1"/>
</dbReference>
<dbReference type="InterPro" id="IPR027417">
    <property type="entry name" value="P-loop_NTPase"/>
</dbReference>
<dbReference type="PANTHER" id="PTHR32071">
    <property type="entry name" value="TRANSCRIPTIONAL REGULATORY PROTEIN"/>
    <property type="match status" value="1"/>
</dbReference>
<organism evidence="8 9">
    <name type="scientific">Brevibacillus fluminis</name>
    <dbReference type="NCBI Taxonomy" id="511487"/>
    <lineage>
        <taxon>Bacteria</taxon>
        <taxon>Bacillati</taxon>
        <taxon>Bacillota</taxon>
        <taxon>Bacilli</taxon>
        <taxon>Bacillales</taxon>
        <taxon>Paenibacillaceae</taxon>
        <taxon>Brevibacillus</taxon>
    </lineage>
</organism>